<organism evidence="6 7">
    <name type="scientific">Kistimonas scapharcae</name>
    <dbReference type="NCBI Taxonomy" id="1036133"/>
    <lineage>
        <taxon>Bacteria</taxon>
        <taxon>Pseudomonadati</taxon>
        <taxon>Pseudomonadota</taxon>
        <taxon>Gammaproteobacteria</taxon>
        <taxon>Oceanospirillales</taxon>
        <taxon>Endozoicomonadaceae</taxon>
        <taxon>Kistimonas</taxon>
    </lineage>
</organism>
<dbReference type="PRINTS" id="PR00039">
    <property type="entry name" value="HTHLYSR"/>
</dbReference>
<dbReference type="InterPro" id="IPR036388">
    <property type="entry name" value="WH-like_DNA-bd_sf"/>
</dbReference>
<proteinExistence type="inferred from homology"/>
<evidence type="ECO:0000256" key="4">
    <source>
        <dbReference type="ARBA" id="ARBA00023163"/>
    </source>
</evidence>
<comment type="similarity">
    <text evidence="1">Belongs to the LysR transcriptional regulatory family.</text>
</comment>
<keyword evidence="4" id="KW-0804">Transcription</keyword>
<dbReference type="Gene3D" id="1.10.10.10">
    <property type="entry name" value="Winged helix-like DNA-binding domain superfamily/Winged helix DNA-binding domain"/>
    <property type="match status" value="1"/>
</dbReference>
<accession>A0ABP8V4Y1</accession>
<keyword evidence="2" id="KW-0805">Transcription regulation</keyword>
<evidence type="ECO:0000259" key="5">
    <source>
        <dbReference type="PROSITE" id="PS50931"/>
    </source>
</evidence>
<reference evidence="7" key="1">
    <citation type="journal article" date="2019" name="Int. J. Syst. Evol. Microbiol.">
        <title>The Global Catalogue of Microorganisms (GCM) 10K type strain sequencing project: providing services to taxonomists for standard genome sequencing and annotation.</title>
        <authorList>
            <consortium name="The Broad Institute Genomics Platform"/>
            <consortium name="The Broad Institute Genome Sequencing Center for Infectious Disease"/>
            <person name="Wu L."/>
            <person name="Ma J."/>
        </authorList>
    </citation>
    <scope>NUCLEOTIDE SEQUENCE [LARGE SCALE GENOMIC DNA]</scope>
    <source>
        <strain evidence="7">JCM 17805</strain>
    </source>
</reference>
<feature type="domain" description="HTH lysR-type" evidence="5">
    <location>
        <begin position="6"/>
        <end position="63"/>
    </location>
</feature>
<keyword evidence="7" id="KW-1185">Reference proteome</keyword>
<evidence type="ECO:0000256" key="1">
    <source>
        <dbReference type="ARBA" id="ARBA00009437"/>
    </source>
</evidence>
<dbReference type="SUPFAM" id="SSF53850">
    <property type="entry name" value="Periplasmic binding protein-like II"/>
    <property type="match status" value="1"/>
</dbReference>
<dbReference type="PANTHER" id="PTHR30537">
    <property type="entry name" value="HTH-TYPE TRANSCRIPTIONAL REGULATOR"/>
    <property type="match status" value="1"/>
</dbReference>
<comment type="caution">
    <text evidence="6">The sequence shown here is derived from an EMBL/GenBank/DDBJ whole genome shotgun (WGS) entry which is preliminary data.</text>
</comment>
<dbReference type="PROSITE" id="PS50931">
    <property type="entry name" value="HTH_LYSR"/>
    <property type="match status" value="1"/>
</dbReference>
<dbReference type="InterPro" id="IPR058163">
    <property type="entry name" value="LysR-type_TF_proteobact-type"/>
</dbReference>
<protein>
    <submittedName>
        <fullName evidence="6">Transcriptional regulator GcvA</fullName>
    </submittedName>
</protein>
<keyword evidence="3" id="KW-0238">DNA-binding</keyword>
<name>A0ABP8V4Y1_9GAMM</name>
<dbReference type="EMBL" id="BAABFL010000388">
    <property type="protein sequence ID" value="GAA4650346.1"/>
    <property type="molecule type" value="Genomic_DNA"/>
</dbReference>
<dbReference type="Proteomes" id="UP001500604">
    <property type="component" value="Unassembled WGS sequence"/>
</dbReference>
<dbReference type="Gene3D" id="3.40.190.10">
    <property type="entry name" value="Periplasmic binding protein-like II"/>
    <property type="match status" value="2"/>
</dbReference>
<dbReference type="PANTHER" id="PTHR30537:SF26">
    <property type="entry name" value="GLYCINE CLEAVAGE SYSTEM TRANSCRIPTIONAL ACTIVATOR"/>
    <property type="match status" value="1"/>
</dbReference>
<gene>
    <name evidence="6" type="ORF">GCM10023116_26290</name>
</gene>
<dbReference type="InterPro" id="IPR000847">
    <property type="entry name" value="LysR_HTH_N"/>
</dbReference>
<dbReference type="Pfam" id="PF03466">
    <property type="entry name" value="LysR_substrate"/>
    <property type="match status" value="1"/>
</dbReference>
<evidence type="ECO:0000256" key="2">
    <source>
        <dbReference type="ARBA" id="ARBA00023015"/>
    </source>
</evidence>
<dbReference type="InterPro" id="IPR036390">
    <property type="entry name" value="WH_DNA-bd_sf"/>
</dbReference>
<dbReference type="SUPFAM" id="SSF46785">
    <property type="entry name" value="Winged helix' DNA-binding domain"/>
    <property type="match status" value="1"/>
</dbReference>
<sequence length="298" mass="33630">MRRKLPPLNAIKAFEAVARHEHLGRAAEELCVSHSALSQQISHLESWFGLDLFTRTAGRILLTAQGRQLLPACTHALDHILEASMALLQQAPADRLVIHCEPTFAARCLRGQIQRLRSALNQVDIELITNHQLPARLPQTTDLVIHYRRPPAWRKIHMSHLMDLDGFPACSPSMLTRMAPVQTPDDLHPFHLLHSEDRTTWINWLQSNNVTSITGERGTVYEDFCLTIEAAVAGEGVIIADPVFCKAELAQGLLVPLFEETIPCASYYVVCHQSGYQRPLIRQLHDWILKEYAIPQPE</sequence>
<dbReference type="RefSeq" id="WP_345196508.1">
    <property type="nucleotide sequence ID" value="NZ_BAABFL010000388.1"/>
</dbReference>
<evidence type="ECO:0000313" key="7">
    <source>
        <dbReference type="Proteomes" id="UP001500604"/>
    </source>
</evidence>
<evidence type="ECO:0000256" key="3">
    <source>
        <dbReference type="ARBA" id="ARBA00023125"/>
    </source>
</evidence>
<evidence type="ECO:0000313" key="6">
    <source>
        <dbReference type="EMBL" id="GAA4650346.1"/>
    </source>
</evidence>
<dbReference type="Pfam" id="PF00126">
    <property type="entry name" value="HTH_1"/>
    <property type="match status" value="1"/>
</dbReference>
<dbReference type="InterPro" id="IPR005119">
    <property type="entry name" value="LysR_subst-bd"/>
</dbReference>